<dbReference type="InterPro" id="IPR023210">
    <property type="entry name" value="NADP_OxRdtase_dom"/>
</dbReference>
<name>W3WHG6_PESFW</name>
<protein>
    <recommendedName>
        <fullName evidence="2">NADP-dependent oxidoreductase domain-containing protein</fullName>
    </recommendedName>
</protein>
<dbReference type="RefSeq" id="XP_007841742.1">
    <property type="nucleotide sequence ID" value="XM_007843551.1"/>
</dbReference>
<dbReference type="PANTHER" id="PTHR43625">
    <property type="entry name" value="AFLATOXIN B1 ALDEHYDE REDUCTASE"/>
    <property type="match status" value="1"/>
</dbReference>
<dbReference type="OMA" id="EDVVGKW"/>
<organism evidence="3 4">
    <name type="scientific">Pestalotiopsis fici (strain W106-1 / CGMCC3.15140)</name>
    <dbReference type="NCBI Taxonomy" id="1229662"/>
    <lineage>
        <taxon>Eukaryota</taxon>
        <taxon>Fungi</taxon>
        <taxon>Dikarya</taxon>
        <taxon>Ascomycota</taxon>
        <taxon>Pezizomycotina</taxon>
        <taxon>Sordariomycetes</taxon>
        <taxon>Xylariomycetidae</taxon>
        <taxon>Amphisphaeriales</taxon>
        <taxon>Sporocadaceae</taxon>
        <taxon>Pestalotiopsis</taxon>
    </lineage>
</organism>
<keyword evidence="4" id="KW-1185">Reference proteome</keyword>
<dbReference type="KEGG" id="pfy:PFICI_14970"/>
<dbReference type="Proteomes" id="UP000030651">
    <property type="component" value="Unassembled WGS sequence"/>
</dbReference>
<accession>W3WHG6</accession>
<dbReference type="HOGENOM" id="CLU_023205_2_1_1"/>
<evidence type="ECO:0000313" key="4">
    <source>
        <dbReference type="Proteomes" id="UP000030651"/>
    </source>
</evidence>
<sequence length="345" mass="38435">MSRPAQTPLRQLTENGPKIPAIGFGLMGMSIGYGEAESDEERLKVLDRAWEIGCTNWDTADIYGDSEDVVGKWFRLHPERRGDIFLATKFGLKMEETGMVTNSSPEYVLESANKSLQRLGVKHIDLYYMHRANEAVPIEKTVGAMKQLVEEGKVKYLGLSEVSSTTLRRAHAVHPITAIQAEYNPWTLEIEGASGTHLMKTCTDLGIAIFAYSPLGRGILTGRFRSPEDFEEGDVRRNMARFQGENFKKNLSIVDTFHEIAAQKGCTPSQLTLAWILEQSPNIFVIPGTKKVKYLEENMGTAKVLPLGKKDDDRLRQVVSEAEVKGGRESFFGEYADTAPLEAEA</sequence>
<dbReference type="PANTHER" id="PTHR43625:SF40">
    <property type="entry name" value="ALDO-KETO REDUCTASE YAKC [NADP(+)]"/>
    <property type="match status" value="1"/>
</dbReference>
<dbReference type="InterPro" id="IPR020471">
    <property type="entry name" value="AKR"/>
</dbReference>
<dbReference type="PRINTS" id="PR00069">
    <property type="entry name" value="ALDKETRDTASE"/>
</dbReference>
<gene>
    <name evidence="3" type="ORF">PFICI_14970</name>
</gene>
<dbReference type="eggNOG" id="KOG1575">
    <property type="taxonomic scope" value="Eukaryota"/>
</dbReference>
<dbReference type="Pfam" id="PF00248">
    <property type="entry name" value="Aldo_ket_red"/>
    <property type="match status" value="1"/>
</dbReference>
<evidence type="ECO:0000256" key="1">
    <source>
        <dbReference type="ARBA" id="ARBA00023002"/>
    </source>
</evidence>
<proteinExistence type="predicted"/>
<dbReference type="GO" id="GO:0005737">
    <property type="term" value="C:cytoplasm"/>
    <property type="evidence" value="ECO:0007669"/>
    <property type="project" value="TreeGrafter"/>
</dbReference>
<dbReference type="InParanoid" id="W3WHG6"/>
<keyword evidence="1" id="KW-0560">Oxidoreductase</keyword>
<dbReference type="OrthoDB" id="37537at2759"/>
<feature type="domain" description="NADP-dependent oxidoreductase" evidence="2">
    <location>
        <begin position="21"/>
        <end position="318"/>
    </location>
</feature>
<evidence type="ECO:0000313" key="3">
    <source>
        <dbReference type="EMBL" id="ETS73365.1"/>
    </source>
</evidence>
<dbReference type="AlphaFoldDB" id="W3WHG6"/>
<dbReference type="EMBL" id="KI912122">
    <property type="protein sequence ID" value="ETS73365.1"/>
    <property type="molecule type" value="Genomic_DNA"/>
</dbReference>
<evidence type="ECO:0000259" key="2">
    <source>
        <dbReference type="Pfam" id="PF00248"/>
    </source>
</evidence>
<dbReference type="SUPFAM" id="SSF51430">
    <property type="entry name" value="NAD(P)-linked oxidoreductase"/>
    <property type="match status" value="1"/>
</dbReference>
<dbReference type="InterPro" id="IPR050791">
    <property type="entry name" value="Aldo-Keto_reductase"/>
</dbReference>
<dbReference type="GO" id="GO:0016491">
    <property type="term" value="F:oxidoreductase activity"/>
    <property type="evidence" value="ECO:0007669"/>
    <property type="project" value="UniProtKB-KW"/>
</dbReference>
<dbReference type="GeneID" id="19279983"/>
<dbReference type="InterPro" id="IPR036812">
    <property type="entry name" value="NAD(P)_OxRdtase_dom_sf"/>
</dbReference>
<dbReference type="Gene3D" id="3.20.20.100">
    <property type="entry name" value="NADP-dependent oxidoreductase domain"/>
    <property type="match status" value="1"/>
</dbReference>
<reference evidence="4" key="1">
    <citation type="journal article" date="2015" name="BMC Genomics">
        <title>Genomic and transcriptomic analysis of the endophytic fungus Pestalotiopsis fici reveals its lifestyle and high potential for synthesis of natural products.</title>
        <authorList>
            <person name="Wang X."/>
            <person name="Zhang X."/>
            <person name="Liu L."/>
            <person name="Xiang M."/>
            <person name="Wang W."/>
            <person name="Sun X."/>
            <person name="Che Y."/>
            <person name="Guo L."/>
            <person name="Liu G."/>
            <person name="Guo L."/>
            <person name="Wang C."/>
            <person name="Yin W.B."/>
            <person name="Stadler M."/>
            <person name="Zhang X."/>
            <person name="Liu X."/>
        </authorList>
    </citation>
    <scope>NUCLEOTIDE SEQUENCE [LARGE SCALE GENOMIC DNA]</scope>
    <source>
        <strain evidence="4">W106-1 / CGMCC3.15140</strain>
    </source>
</reference>